<gene>
    <name evidence="1" type="ORF">TMSB3V08_LOCUS10406</name>
</gene>
<evidence type="ECO:0000313" key="1">
    <source>
        <dbReference type="EMBL" id="CAD7433738.1"/>
    </source>
</evidence>
<reference evidence="1" key="1">
    <citation type="submission" date="2020-11" db="EMBL/GenBank/DDBJ databases">
        <authorList>
            <person name="Tran Van P."/>
        </authorList>
    </citation>
    <scope>NUCLEOTIDE SEQUENCE</scope>
</reference>
<proteinExistence type="predicted"/>
<dbReference type="EMBL" id="OB796735">
    <property type="protein sequence ID" value="CAD7433738.1"/>
    <property type="molecule type" value="Genomic_DNA"/>
</dbReference>
<name>A0A7R9EHL9_9NEOP</name>
<protein>
    <submittedName>
        <fullName evidence="1">Uncharacterized protein</fullName>
    </submittedName>
</protein>
<organism evidence="1">
    <name type="scientific">Timema monikensis</name>
    <dbReference type="NCBI Taxonomy" id="170555"/>
    <lineage>
        <taxon>Eukaryota</taxon>
        <taxon>Metazoa</taxon>
        <taxon>Ecdysozoa</taxon>
        <taxon>Arthropoda</taxon>
        <taxon>Hexapoda</taxon>
        <taxon>Insecta</taxon>
        <taxon>Pterygota</taxon>
        <taxon>Neoptera</taxon>
        <taxon>Polyneoptera</taxon>
        <taxon>Phasmatodea</taxon>
        <taxon>Timematodea</taxon>
        <taxon>Timematoidea</taxon>
        <taxon>Timematidae</taxon>
        <taxon>Timema</taxon>
    </lineage>
</organism>
<sequence>MNCEPHSTNCGTKLCYHFSLVTPSTRTEACDDERGVDQRLVSVLFIEATGEVVLVRELVFHQTERSHASLVLAYIESENRYLVKIPQGETLFVAAETSSVLQPGLGRKVVLDAHADDDSFEINFVQWEQSVENMGDGELLHQLCVTGASVLTFLDV</sequence>
<accession>A0A7R9EHL9</accession>
<dbReference type="AlphaFoldDB" id="A0A7R9EHL9"/>